<keyword evidence="5" id="KW-1185">Reference proteome</keyword>
<evidence type="ECO:0000313" key="4">
    <source>
        <dbReference type="EMBL" id="GAL99663.1"/>
    </source>
</evidence>
<dbReference type="SUPFAM" id="SSF47473">
    <property type="entry name" value="EF-hand"/>
    <property type="match status" value="1"/>
</dbReference>
<organism evidence="4 5">
    <name type="scientific">Sphingomonas parapaucimobilis NBRC 15100</name>
    <dbReference type="NCBI Taxonomy" id="1219049"/>
    <lineage>
        <taxon>Bacteria</taxon>
        <taxon>Pseudomonadati</taxon>
        <taxon>Pseudomonadota</taxon>
        <taxon>Alphaproteobacteria</taxon>
        <taxon>Sphingomonadales</taxon>
        <taxon>Sphingomonadaceae</taxon>
        <taxon>Sphingomonas</taxon>
    </lineage>
</organism>
<feature type="signal peptide" evidence="2">
    <location>
        <begin position="1"/>
        <end position="26"/>
    </location>
</feature>
<dbReference type="RefSeq" id="WP_042483247.1">
    <property type="nucleotide sequence ID" value="NZ_BBPI01000007.1"/>
</dbReference>
<evidence type="ECO:0000259" key="3">
    <source>
        <dbReference type="PROSITE" id="PS50222"/>
    </source>
</evidence>
<evidence type="ECO:0000256" key="1">
    <source>
        <dbReference type="SAM" id="MobiDB-lite"/>
    </source>
</evidence>
<keyword evidence="2" id="KW-0732">Signal</keyword>
<dbReference type="InterPro" id="IPR011992">
    <property type="entry name" value="EF-hand-dom_pair"/>
</dbReference>
<dbReference type="Gene3D" id="1.10.238.10">
    <property type="entry name" value="EF-hand"/>
    <property type="match status" value="1"/>
</dbReference>
<feature type="compositionally biased region" description="Basic and acidic residues" evidence="1">
    <location>
        <begin position="135"/>
        <end position="147"/>
    </location>
</feature>
<sequence>MRKTIFGLSPALLLGATLLTATAVQAQSDAPPPPGGGMRRGMQGGMRGGLMGVQPDASGTITRTAALAAADRRFAAMDANHDGTVTPDEMRAYRDQRRAEHAARRPGGDRPGRPAPQPITAEAFRARAAAMFDRLDTNHDGKVDATERAAAPRWGGRRGVAPNPSGQSPSQSDAD</sequence>
<feature type="compositionally biased region" description="Basic and acidic residues" evidence="1">
    <location>
        <begin position="88"/>
        <end position="112"/>
    </location>
</feature>
<dbReference type="PROSITE" id="PS50222">
    <property type="entry name" value="EF_HAND_2"/>
    <property type="match status" value="2"/>
</dbReference>
<dbReference type="AlphaFoldDB" id="A0A0A1W440"/>
<dbReference type="GO" id="GO:0005509">
    <property type="term" value="F:calcium ion binding"/>
    <property type="evidence" value="ECO:0007669"/>
    <property type="project" value="InterPro"/>
</dbReference>
<dbReference type="InterPro" id="IPR018247">
    <property type="entry name" value="EF_Hand_1_Ca_BS"/>
</dbReference>
<dbReference type="PROSITE" id="PS00018">
    <property type="entry name" value="EF_HAND_1"/>
    <property type="match status" value="1"/>
</dbReference>
<dbReference type="EMBL" id="BBPI01000007">
    <property type="protein sequence ID" value="GAL99663.1"/>
    <property type="molecule type" value="Genomic_DNA"/>
</dbReference>
<reference evidence="4 5" key="1">
    <citation type="submission" date="2014-11" db="EMBL/GenBank/DDBJ databases">
        <title>Whole genome shotgun sequence of Sphingomonas parapaucimobilis NBRC 15100.</title>
        <authorList>
            <person name="Katano-Makiyama Y."/>
            <person name="Hosoyama A."/>
            <person name="Hashimoto M."/>
            <person name="Hosoyama Y."/>
            <person name="Noguchi M."/>
            <person name="Numata M."/>
            <person name="Tsuchikane K."/>
            <person name="Hirakata S."/>
            <person name="Uohara A."/>
            <person name="Shimodaira J."/>
            <person name="Ohji S."/>
            <person name="Ichikawa N."/>
            <person name="Kimura A."/>
            <person name="Yamazoe A."/>
            <person name="Fujita N."/>
        </authorList>
    </citation>
    <scope>NUCLEOTIDE SEQUENCE [LARGE SCALE GENOMIC DNA]</scope>
    <source>
        <strain evidence="4 5">NBRC 15100</strain>
    </source>
</reference>
<dbReference type="InterPro" id="IPR002048">
    <property type="entry name" value="EF_hand_dom"/>
</dbReference>
<feature type="compositionally biased region" description="Polar residues" evidence="1">
    <location>
        <begin position="164"/>
        <end position="175"/>
    </location>
</feature>
<name>A0A0A1W440_9SPHN</name>
<comment type="caution">
    <text evidence="4">The sequence shown here is derived from an EMBL/GenBank/DDBJ whole genome shotgun (WGS) entry which is preliminary data.</text>
</comment>
<feature type="domain" description="EF-hand" evidence="3">
    <location>
        <begin position="123"/>
        <end position="158"/>
    </location>
</feature>
<accession>A0A0A1W440</accession>
<dbReference type="eggNOG" id="COG5126">
    <property type="taxonomic scope" value="Bacteria"/>
</dbReference>
<evidence type="ECO:0000256" key="2">
    <source>
        <dbReference type="SAM" id="SignalP"/>
    </source>
</evidence>
<feature type="domain" description="EF-hand" evidence="3">
    <location>
        <begin position="65"/>
        <end position="100"/>
    </location>
</feature>
<proteinExistence type="predicted"/>
<evidence type="ECO:0000313" key="5">
    <source>
        <dbReference type="Proteomes" id="UP000032305"/>
    </source>
</evidence>
<feature type="chain" id="PRO_5001981816" description="EF-hand domain-containing protein" evidence="2">
    <location>
        <begin position="27"/>
        <end position="175"/>
    </location>
</feature>
<protein>
    <recommendedName>
        <fullName evidence="3">EF-hand domain-containing protein</fullName>
    </recommendedName>
</protein>
<feature type="region of interest" description="Disordered" evidence="1">
    <location>
        <begin position="78"/>
        <end position="118"/>
    </location>
</feature>
<dbReference type="Proteomes" id="UP000032305">
    <property type="component" value="Unassembled WGS sequence"/>
</dbReference>
<dbReference type="Pfam" id="PF13202">
    <property type="entry name" value="EF-hand_5"/>
    <property type="match status" value="2"/>
</dbReference>
<feature type="region of interest" description="Disordered" evidence="1">
    <location>
        <begin position="135"/>
        <end position="175"/>
    </location>
</feature>
<gene>
    <name evidence="4" type="ORF">SP5_007_00550</name>
</gene>